<evidence type="ECO:0000256" key="1">
    <source>
        <dbReference type="SAM" id="MobiDB-lite"/>
    </source>
</evidence>
<sequence>MLGRPLPPGRRTPRTAIVKCESNGEAALAPSQVNGAAGVGVKDVNYNDGETLEAVVMEVVDRPPSTKAVSYSEETPIHQEEPNATTTIDVAYSGSEEHDPVQVVAVVEVVDTTEPSVEQVIHEPSIEQVIHEPSIEHAVIHAAPIEAVDNVEEPMVQPHAHSEASQGHADASTKQHVPSAAVPPRIEWYGLDQVTQPWTAVPEIPSVDSLACVYDDDARALQKQILRAVKWCTGGDKAKVEEFKISSRLFGNGFMDCDEYTASMATELGPLHMLVIVPVMLRLQPDLVKKQLLYVALISYRTKHLAKLQALVDGSQ</sequence>
<dbReference type="VEuPathDB" id="FungiDB:H257_09424"/>
<accession>A0A397AR96</accession>
<reference evidence="3 4" key="1">
    <citation type="submission" date="2018-08" db="EMBL/GenBank/DDBJ databases">
        <title>Aphanomyces genome sequencing and annotation.</title>
        <authorList>
            <person name="Minardi D."/>
            <person name="Oidtmann B."/>
            <person name="Van Der Giezen M."/>
            <person name="Studholme D.J."/>
        </authorList>
    </citation>
    <scope>NUCLEOTIDE SEQUENCE [LARGE SCALE GENOMIC DNA]</scope>
    <source>
        <strain evidence="3 4">Kv</strain>
    </source>
</reference>
<dbReference type="Proteomes" id="UP000265427">
    <property type="component" value="Unassembled WGS sequence"/>
</dbReference>
<proteinExistence type="predicted"/>
<evidence type="ECO:0000313" key="3">
    <source>
        <dbReference type="EMBL" id="RHY10420.1"/>
    </source>
</evidence>
<feature type="region of interest" description="Disordered" evidence="1">
    <location>
        <begin position="155"/>
        <end position="177"/>
    </location>
</feature>
<evidence type="ECO:0000313" key="4">
    <source>
        <dbReference type="Proteomes" id="UP000265427"/>
    </source>
</evidence>
<name>A0A397AR96_APHAT</name>
<organism evidence="3 4">
    <name type="scientific">Aphanomyces astaci</name>
    <name type="common">Crayfish plague agent</name>
    <dbReference type="NCBI Taxonomy" id="112090"/>
    <lineage>
        <taxon>Eukaryota</taxon>
        <taxon>Sar</taxon>
        <taxon>Stramenopiles</taxon>
        <taxon>Oomycota</taxon>
        <taxon>Saprolegniomycetes</taxon>
        <taxon>Saprolegniales</taxon>
        <taxon>Verrucalvaceae</taxon>
        <taxon>Aphanomyces</taxon>
    </lineage>
</organism>
<dbReference type="AlphaFoldDB" id="A0A397AR96"/>
<dbReference type="EMBL" id="QUSZ01005270">
    <property type="protein sequence ID" value="RHY10420.1"/>
    <property type="molecule type" value="Genomic_DNA"/>
</dbReference>
<feature type="domain" description="ZNF598/HEL2 PAH" evidence="2">
    <location>
        <begin position="222"/>
        <end position="296"/>
    </location>
</feature>
<gene>
    <name evidence="3" type="ORF">DYB36_003804</name>
</gene>
<dbReference type="Pfam" id="PF23202">
    <property type="entry name" value="PAH_ZNF598"/>
    <property type="match status" value="1"/>
</dbReference>
<protein>
    <recommendedName>
        <fullName evidence="2">ZNF598/HEL2 PAH domain-containing protein</fullName>
    </recommendedName>
</protein>
<dbReference type="InterPro" id="IPR057634">
    <property type="entry name" value="PAH_ZNF598/HEL2"/>
</dbReference>
<comment type="caution">
    <text evidence="3">The sequence shown here is derived from an EMBL/GenBank/DDBJ whole genome shotgun (WGS) entry which is preliminary data.</text>
</comment>
<evidence type="ECO:0000259" key="2">
    <source>
        <dbReference type="Pfam" id="PF23202"/>
    </source>
</evidence>